<dbReference type="EMBL" id="MPUH01000182">
    <property type="protein sequence ID" value="OMJ87243.1"/>
    <property type="molecule type" value="Genomic_DNA"/>
</dbReference>
<sequence>MSFIQLETLDDKRLNVIQNLSSVINELGIRLKNISENTLSLEQIQERSLEKLCTDIDKGISASEEFQLHCDILSQELEGIETLGKTISLMRKQCEELEKKLLKHK</sequence>
<accession>A0A1R2CE15</accession>
<protein>
    <recommendedName>
        <fullName evidence="1">BLOC-1-related complex subunit 6 C-terminal helix domain-containing protein</fullName>
    </recommendedName>
</protein>
<dbReference type="Pfam" id="PF10157">
    <property type="entry name" value="BORCS6"/>
    <property type="match status" value="1"/>
</dbReference>
<proteinExistence type="predicted"/>
<gene>
    <name evidence="2" type="ORF">SteCoe_11089</name>
</gene>
<reference evidence="2 3" key="1">
    <citation type="submission" date="2016-11" db="EMBL/GenBank/DDBJ databases">
        <title>The macronuclear genome of Stentor coeruleus: a giant cell with tiny introns.</title>
        <authorList>
            <person name="Slabodnick M."/>
            <person name="Ruby J.G."/>
            <person name="Reiff S.B."/>
            <person name="Swart E.C."/>
            <person name="Gosai S."/>
            <person name="Prabakaran S."/>
            <person name="Witkowska E."/>
            <person name="Larue G.E."/>
            <person name="Fisher S."/>
            <person name="Freeman R.M."/>
            <person name="Gunawardena J."/>
            <person name="Chu W."/>
            <person name="Stover N.A."/>
            <person name="Gregory B.D."/>
            <person name="Nowacki M."/>
            <person name="Derisi J."/>
            <person name="Roy S.W."/>
            <person name="Marshall W.F."/>
            <person name="Sood P."/>
        </authorList>
    </citation>
    <scope>NUCLEOTIDE SEQUENCE [LARGE SCALE GENOMIC DNA]</scope>
    <source>
        <strain evidence="2">WM001</strain>
    </source>
</reference>
<comment type="caution">
    <text evidence="2">The sequence shown here is derived from an EMBL/GenBank/DDBJ whole genome shotgun (WGS) entry which is preliminary data.</text>
</comment>
<evidence type="ECO:0000313" key="3">
    <source>
        <dbReference type="Proteomes" id="UP000187209"/>
    </source>
</evidence>
<evidence type="ECO:0000259" key="1">
    <source>
        <dbReference type="Pfam" id="PF10157"/>
    </source>
</evidence>
<keyword evidence="3" id="KW-1185">Reference proteome</keyword>
<name>A0A1R2CE15_9CILI</name>
<dbReference type="InterPro" id="IPR046465">
    <property type="entry name" value="BORCS6_C"/>
</dbReference>
<feature type="domain" description="BLOC-1-related complex subunit 6 C-terminal helix" evidence="1">
    <location>
        <begin position="5"/>
        <end position="98"/>
    </location>
</feature>
<dbReference type="AlphaFoldDB" id="A0A1R2CE15"/>
<dbReference type="Proteomes" id="UP000187209">
    <property type="component" value="Unassembled WGS sequence"/>
</dbReference>
<evidence type="ECO:0000313" key="2">
    <source>
        <dbReference type="EMBL" id="OMJ87243.1"/>
    </source>
</evidence>
<organism evidence="2 3">
    <name type="scientific">Stentor coeruleus</name>
    <dbReference type="NCBI Taxonomy" id="5963"/>
    <lineage>
        <taxon>Eukaryota</taxon>
        <taxon>Sar</taxon>
        <taxon>Alveolata</taxon>
        <taxon>Ciliophora</taxon>
        <taxon>Postciliodesmatophora</taxon>
        <taxon>Heterotrichea</taxon>
        <taxon>Heterotrichida</taxon>
        <taxon>Stentoridae</taxon>
        <taxon>Stentor</taxon>
    </lineage>
</organism>